<protein>
    <submittedName>
        <fullName evidence="1">Uncharacterized protein</fullName>
    </submittedName>
</protein>
<sequence length="548" mass="58259">MVGDVETSVGDVERAALAEVEIFERGGAAVVHPVAGQIDAVASDGAGQVVGVPVQAVVPADTVAKRVRHEADGFRGDAILDREAEACLEVGHDQIRIDDIVELAVRLRPQVVREIADIGVRIAQKLLGEGLDCGRVERALVQPVGVDAGLAVVNRAQPVMDDRVVVERVVDVLHPDLAVDLVGLFIGIVWISQMGDDVIDQGGLHALVATNSACKCAVSTPVGRVVACGRDHVIGGQREVSDRAAPFVIAAHESQADIVVDEHVVFDEAATTDLRPEGSAAHDDVVTHSYVCVVPINIEVVIEHLRRLAAVGGQAWVVIGCEAVMVEQVAFDQEAIGITDESACHKRVVYPGVRPVRWRQIISIDDRAVADGDVFRLARKRLDHQRGFVVIADLNTIEDHVVGIEDGKAIVEIQVADHDILTGFTDGHGPEGDRGLLAIAIRGDVDRMQGVFAMNTVHVEIGVVVIAVLKQQPVRGRLCAGPGDRAPKAHAQIDVQRGRLGGAVLRIVGEPVAGDLVGVQAFHCGDVLRAERTLVTGDVDHAMHVTGL</sequence>
<dbReference type="AlphaFoldDB" id="S9REE6"/>
<evidence type="ECO:0000313" key="1">
    <source>
        <dbReference type="EMBL" id="EPX76500.1"/>
    </source>
</evidence>
<name>S9REE6_9RHOB</name>
<proteinExistence type="predicted"/>
<dbReference type="HOGENOM" id="CLU_496775_0_0_5"/>
<reference evidence="2" key="1">
    <citation type="journal article" date="2013" name="Stand. Genomic Sci.">
        <title>Genome sequence of the Litoreibacter arenae type strain (DSM 19593(T)), a member of the Roseobacter clade isolated from sea sand.</title>
        <authorList>
            <person name="Riedel T."/>
            <person name="Fiebig A."/>
            <person name="Petersen J."/>
            <person name="Gronow S."/>
            <person name="Kyrpides N.C."/>
            <person name="Goker M."/>
            <person name="Klenk H.P."/>
        </authorList>
    </citation>
    <scope>NUCLEOTIDE SEQUENCE [LARGE SCALE GENOMIC DNA]</scope>
    <source>
        <strain evidence="2">DSM 19593</strain>
    </source>
</reference>
<keyword evidence="2" id="KW-1185">Reference proteome</keyword>
<gene>
    <name evidence="1" type="ORF">thalar_03674</name>
</gene>
<comment type="caution">
    <text evidence="1">The sequence shown here is derived from an EMBL/GenBank/DDBJ whole genome shotgun (WGS) entry which is preliminary data.</text>
</comment>
<accession>S9REE6</accession>
<evidence type="ECO:0000313" key="2">
    <source>
        <dbReference type="Proteomes" id="UP000015351"/>
    </source>
</evidence>
<organism evidence="1 2">
    <name type="scientific">Litoreibacter arenae DSM 19593</name>
    <dbReference type="NCBI Taxonomy" id="1123360"/>
    <lineage>
        <taxon>Bacteria</taxon>
        <taxon>Pseudomonadati</taxon>
        <taxon>Pseudomonadota</taxon>
        <taxon>Alphaproteobacteria</taxon>
        <taxon>Rhodobacterales</taxon>
        <taxon>Roseobacteraceae</taxon>
        <taxon>Litoreibacter</taxon>
    </lineage>
</organism>
<dbReference type="Proteomes" id="UP000015351">
    <property type="component" value="Unassembled WGS sequence"/>
</dbReference>
<dbReference type="EMBL" id="AONI01000018">
    <property type="protein sequence ID" value="EPX76500.1"/>
    <property type="molecule type" value="Genomic_DNA"/>
</dbReference>